<sequence length="423" mass="45146">MTQPHTPRDPRLQGVLFVPLVVSVLIALALGAGVIVGAYWLVKQYLGIDDEPFSRAQAATAAFATATAAGAVVALVVGVRKQGLSEQVARRELTSAFTERFRAAASQLGGDPPAERIAGVYAMAALADDYPTRAQQCVDVLCGYLRLPFDPESNTLASGSIDTTHTFADGKTVAIHRGIAARPFDQQVRETIVTVIRSHLGMSPVQESLVGRITGKIRSDSMGAWADLDFDFAGAHLHNAKFTAMAFPGHINFSGTIFSGRTDFGLATFSGHTNFDLATFSGHTNFGLARFSGDTDFKEATFSGGTDFKEATFSGHTNFGLARFSGDTNFDLATFSGQTDFGGATFSGHTYVVDATFSGRTNFDQARFSDVRVHFDSPHPAEGARITGLREPILVGSASITSDGKPFRGWPPEDPEDSPTDVE</sequence>
<dbReference type="Pfam" id="PF13576">
    <property type="entry name" value="Pentapeptide_3"/>
    <property type="match status" value="1"/>
</dbReference>
<keyword evidence="2" id="KW-0472">Membrane</keyword>
<accession>A0A516GEI3</accession>
<name>A0A516GEI3_9MICO</name>
<evidence type="ECO:0000313" key="4">
    <source>
        <dbReference type="Proteomes" id="UP000315395"/>
    </source>
</evidence>
<keyword evidence="2" id="KW-0812">Transmembrane</keyword>
<reference evidence="3 4" key="1">
    <citation type="submission" date="2019-07" db="EMBL/GenBank/DDBJ databases">
        <title>complete genome sequencing of Ornithinimicrobium sp. H23M54.</title>
        <authorList>
            <person name="Bae J.-W."/>
            <person name="Lee S.-Y."/>
        </authorList>
    </citation>
    <scope>NUCLEOTIDE SEQUENCE [LARGE SCALE GENOMIC DNA]</scope>
    <source>
        <strain evidence="3 4">H23M54</strain>
    </source>
</reference>
<protein>
    <submittedName>
        <fullName evidence="3">Pentapeptide repeat-containing protein</fullName>
    </submittedName>
</protein>
<gene>
    <name evidence="3" type="ORF">FNH13_17740</name>
</gene>
<dbReference type="Proteomes" id="UP000315395">
    <property type="component" value="Chromosome"/>
</dbReference>
<feature type="compositionally biased region" description="Acidic residues" evidence="1">
    <location>
        <begin position="413"/>
        <end position="423"/>
    </location>
</feature>
<dbReference type="RefSeq" id="WP_143784663.1">
    <property type="nucleotide sequence ID" value="NZ_CP041616.1"/>
</dbReference>
<feature type="region of interest" description="Disordered" evidence="1">
    <location>
        <begin position="399"/>
        <end position="423"/>
    </location>
</feature>
<keyword evidence="4" id="KW-1185">Reference proteome</keyword>
<evidence type="ECO:0000313" key="3">
    <source>
        <dbReference type="EMBL" id="QDO89943.1"/>
    </source>
</evidence>
<evidence type="ECO:0000256" key="2">
    <source>
        <dbReference type="SAM" id="Phobius"/>
    </source>
</evidence>
<dbReference type="KEGG" id="orz:FNH13_17740"/>
<dbReference type="Gene3D" id="2.160.20.80">
    <property type="entry name" value="E3 ubiquitin-protein ligase SopA"/>
    <property type="match status" value="1"/>
</dbReference>
<proteinExistence type="predicted"/>
<feature type="transmembrane region" description="Helical" evidence="2">
    <location>
        <begin position="61"/>
        <end position="79"/>
    </location>
</feature>
<organism evidence="3 4">
    <name type="scientific">Ornithinimicrobium ciconiae</name>
    <dbReference type="NCBI Taxonomy" id="2594265"/>
    <lineage>
        <taxon>Bacteria</taxon>
        <taxon>Bacillati</taxon>
        <taxon>Actinomycetota</taxon>
        <taxon>Actinomycetes</taxon>
        <taxon>Micrococcales</taxon>
        <taxon>Ornithinimicrobiaceae</taxon>
        <taxon>Ornithinimicrobium</taxon>
    </lineage>
</organism>
<dbReference type="InterPro" id="IPR001646">
    <property type="entry name" value="5peptide_repeat"/>
</dbReference>
<keyword evidence="2" id="KW-1133">Transmembrane helix</keyword>
<evidence type="ECO:0000256" key="1">
    <source>
        <dbReference type="SAM" id="MobiDB-lite"/>
    </source>
</evidence>
<dbReference type="EMBL" id="CP041616">
    <property type="protein sequence ID" value="QDO89943.1"/>
    <property type="molecule type" value="Genomic_DNA"/>
</dbReference>
<dbReference type="AlphaFoldDB" id="A0A516GEI3"/>
<dbReference type="OrthoDB" id="8440251at2"/>
<feature type="transmembrane region" description="Helical" evidence="2">
    <location>
        <begin position="12"/>
        <end position="41"/>
    </location>
</feature>